<keyword evidence="5" id="KW-1185">Reference proteome</keyword>
<dbReference type="PANTHER" id="PTHR12015">
    <property type="entry name" value="SMALL INDUCIBLE CYTOKINE A"/>
    <property type="match status" value="1"/>
</dbReference>
<evidence type="ECO:0000313" key="4">
    <source>
        <dbReference type="EMBL" id="KAG7481234.1"/>
    </source>
</evidence>
<dbReference type="Proteomes" id="UP001046870">
    <property type="component" value="Chromosome 4"/>
</dbReference>
<comment type="caution">
    <text evidence="4">The sequence shown here is derived from an EMBL/GenBank/DDBJ whole genome shotgun (WGS) entry which is preliminary data.</text>
</comment>
<accession>A0A9D3Q8L5</accession>
<evidence type="ECO:0000259" key="3">
    <source>
        <dbReference type="SMART" id="SM00199"/>
    </source>
</evidence>
<dbReference type="OrthoDB" id="8900217at2759"/>
<keyword evidence="1" id="KW-0202">Cytokine</keyword>
<dbReference type="SMART" id="SM00199">
    <property type="entry name" value="SCY"/>
    <property type="match status" value="1"/>
</dbReference>
<dbReference type="AlphaFoldDB" id="A0A9D3Q8L5"/>
<proteinExistence type="predicted"/>
<feature type="signal peptide" evidence="2">
    <location>
        <begin position="1"/>
        <end position="23"/>
    </location>
</feature>
<evidence type="ECO:0000256" key="1">
    <source>
        <dbReference type="ARBA" id="ARBA00022514"/>
    </source>
</evidence>
<dbReference type="InterPro" id="IPR036048">
    <property type="entry name" value="Interleukin_8-like_sf"/>
</dbReference>
<dbReference type="EMBL" id="JAFDVH010000004">
    <property type="protein sequence ID" value="KAG7481234.1"/>
    <property type="molecule type" value="Genomic_DNA"/>
</dbReference>
<protein>
    <recommendedName>
        <fullName evidence="3">Chemokine interleukin-8-like domain-containing protein</fullName>
    </recommendedName>
</protein>
<name>A0A9D3Q8L5_MEGAT</name>
<dbReference type="GO" id="GO:0008009">
    <property type="term" value="F:chemokine activity"/>
    <property type="evidence" value="ECO:0007669"/>
    <property type="project" value="InterPro"/>
</dbReference>
<evidence type="ECO:0000256" key="2">
    <source>
        <dbReference type="SAM" id="SignalP"/>
    </source>
</evidence>
<dbReference type="InterPro" id="IPR001811">
    <property type="entry name" value="Chemokine_IL8-like_dom"/>
</dbReference>
<sequence>MVPRISTLCFCLLFLYCCCLTQGELVLDCCLKVSDKEIPRSVIKGYHHQVKGQGCDISATIFTSKRGLRLCAPVALDAEWVQTLITFHENKLKWCSKKKFWPKSCNGLKLSQTA</sequence>
<reference evidence="4" key="1">
    <citation type="submission" date="2021-01" db="EMBL/GenBank/DDBJ databases">
        <authorList>
            <person name="Zahm M."/>
            <person name="Roques C."/>
            <person name="Cabau C."/>
            <person name="Klopp C."/>
            <person name="Donnadieu C."/>
            <person name="Jouanno E."/>
            <person name="Lampietro C."/>
            <person name="Louis A."/>
            <person name="Herpin A."/>
            <person name="Echchiki A."/>
            <person name="Berthelot C."/>
            <person name="Parey E."/>
            <person name="Roest-Crollius H."/>
            <person name="Braasch I."/>
            <person name="Postlethwait J."/>
            <person name="Bobe J."/>
            <person name="Montfort J."/>
            <person name="Bouchez O."/>
            <person name="Begum T."/>
            <person name="Mejri S."/>
            <person name="Adams A."/>
            <person name="Chen W.-J."/>
            <person name="Guiguen Y."/>
        </authorList>
    </citation>
    <scope>NUCLEOTIDE SEQUENCE</scope>
    <source>
        <strain evidence="4">YG-15Mar2019-1</strain>
        <tissue evidence="4">Brain</tissue>
    </source>
</reference>
<dbReference type="InterPro" id="IPR039809">
    <property type="entry name" value="Chemokine_b/g/d"/>
</dbReference>
<evidence type="ECO:0000313" key="5">
    <source>
        <dbReference type="Proteomes" id="UP001046870"/>
    </source>
</evidence>
<dbReference type="Pfam" id="PF00048">
    <property type="entry name" value="IL8"/>
    <property type="match status" value="1"/>
</dbReference>
<dbReference type="PANTHER" id="PTHR12015:SF108">
    <property type="entry name" value="C-C MOTIF CHEMOKINE 20"/>
    <property type="match status" value="1"/>
</dbReference>
<dbReference type="GO" id="GO:0006955">
    <property type="term" value="P:immune response"/>
    <property type="evidence" value="ECO:0007669"/>
    <property type="project" value="InterPro"/>
</dbReference>
<feature type="chain" id="PRO_5038942073" description="Chemokine interleukin-8-like domain-containing protein" evidence="2">
    <location>
        <begin position="24"/>
        <end position="114"/>
    </location>
</feature>
<organism evidence="4 5">
    <name type="scientific">Megalops atlanticus</name>
    <name type="common">Tarpon</name>
    <name type="synonym">Clupea gigantea</name>
    <dbReference type="NCBI Taxonomy" id="7932"/>
    <lineage>
        <taxon>Eukaryota</taxon>
        <taxon>Metazoa</taxon>
        <taxon>Chordata</taxon>
        <taxon>Craniata</taxon>
        <taxon>Vertebrata</taxon>
        <taxon>Euteleostomi</taxon>
        <taxon>Actinopterygii</taxon>
        <taxon>Neopterygii</taxon>
        <taxon>Teleostei</taxon>
        <taxon>Elopiformes</taxon>
        <taxon>Megalopidae</taxon>
        <taxon>Megalops</taxon>
    </lineage>
</organism>
<gene>
    <name evidence="4" type="ORF">MATL_G00064850</name>
</gene>
<dbReference type="Gene3D" id="2.40.50.40">
    <property type="match status" value="1"/>
</dbReference>
<dbReference type="GO" id="GO:0005615">
    <property type="term" value="C:extracellular space"/>
    <property type="evidence" value="ECO:0007669"/>
    <property type="project" value="UniProtKB-KW"/>
</dbReference>
<dbReference type="SUPFAM" id="SSF54117">
    <property type="entry name" value="Interleukin 8-like chemokines"/>
    <property type="match status" value="1"/>
</dbReference>
<feature type="domain" description="Chemokine interleukin-8-like" evidence="3">
    <location>
        <begin position="26"/>
        <end position="92"/>
    </location>
</feature>
<keyword evidence="2" id="KW-0732">Signal</keyword>